<dbReference type="AlphaFoldDB" id="A0A5C6E2S5"/>
<comment type="caution">
    <text evidence="2">The sequence shown here is derived from an EMBL/GenBank/DDBJ whole genome shotgun (WGS) entry which is preliminary data.</text>
</comment>
<evidence type="ECO:0000259" key="1">
    <source>
        <dbReference type="Pfam" id="PF07596"/>
    </source>
</evidence>
<proteinExistence type="predicted"/>
<name>A0A5C6E2S5_9BACT</name>
<evidence type="ECO:0000313" key="3">
    <source>
        <dbReference type="Proteomes" id="UP000315471"/>
    </source>
</evidence>
<reference evidence="2 3" key="1">
    <citation type="submission" date="2019-02" db="EMBL/GenBank/DDBJ databases">
        <title>Deep-cultivation of Planctomycetes and their phenomic and genomic characterization uncovers novel biology.</title>
        <authorList>
            <person name="Wiegand S."/>
            <person name="Jogler M."/>
            <person name="Boedeker C."/>
            <person name="Pinto D."/>
            <person name="Vollmers J."/>
            <person name="Rivas-Marin E."/>
            <person name="Kohn T."/>
            <person name="Peeters S.H."/>
            <person name="Heuer A."/>
            <person name="Rast P."/>
            <person name="Oberbeckmann S."/>
            <person name="Bunk B."/>
            <person name="Jeske O."/>
            <person name="Meyerdierks A."/>
            <person name="Storesund J.E."/>
            <person name="Kallscheuer N."/>
            <person name="Luecker S."/>
            <person name="Lage O.M."/>
            <person name="Pohl T."/>
            <person name="Merkel B.J."/>
            <person name="Hornburger P."/>
            <person name="Mueller R.-W."/>
            <person name="Bruemmer F."/>
            <person name="Labrenz M."/>
            <person name="Spormann A.M."/>
            <person name="Op Den Camp H."/>
            <person name="Overmann J."/>
            <person name="Amann R."/>
            <person name="Jetten M.S.M."/>
            <person name="Mascher T."/>
            <person name="Medema M.H."/>
            <person name="Devos D.P."/>
            <person name="Kaster A.-K."/>
            <person name="Ovreas L."/>
            <person name="Rohde M."/>
            <person name="Galperin M.Y."/>
            <person name="Jogler C."/>
        </authorList>
    </citation>
    <scope>NUCLEOTIDE SEQUENCE [LARGE SCALE GENOMIC DNA]</scope>
    <source>
        <strain evidence="2 3">Q31b</strain>
    </source>
</reference>
<sequence length="544" mass="60264">MRSFPIRVLWLLFVLVLIFIHPIGFAEEATDTPSVISTKHIPADATLLLCFSPAEILANPGLERFPVDIVGVLGLESFGMDARQIERVTIAIRINQNDEPWLGTIIESKTEIDAESLVNAMGGSQPSMVGTRQVYRTDVEPFSVFHQVNERVIYLGMQSYLEPMLTSDGAAGALARIAEQVEKTDGLNIIYSHAELRPQLTELMTQAAPSLAPDLQPLAIIPELTESVHLYANFDRESVRMQLTIHGVDIGAAERIELILNDSLKAATELAMAEVTRTLVNESASDLMKDAVESYGQRMSDKLAAALHPHRDADRVAIDLESGVASTSLGYAIGLMTPYLQHMRLPFKTTNTSNNMKQVMLAMHNHHSAFRELPAAAITDPDGNPLLSWRVKILPFIEEQALYEEFHFDEPWDSEHNLPLSKRLPAAFEAKGVKLEAGMTVIHAIVGKDRGLLEKENVSFRQFLDGLSNSILIAEVNPDQAVPWSKPEDVVIDMADPLNHFTRENDNGFYIGMADGAVKFIKKGFDAKMFKALLTRAGQEIVNF</sequence>
<dbReference type="Pfam" id="PF07596">
    <property type="entry name" value="SBP_bac_10"/>
    <property type="match status" value="1"/>
</dbReference>
<feature type="domain" description="DUF1559" evidence="1">
    <location>
        <begin position="352"/>
        <end position="423"/>
    </location>
</feature>
<gene>
    <name evidence="2" type="ORF">Q31b_22700</name>
</gene>
<protein>
    <recommendedName>
        <fullName evidence="1">DUF1559 domain-containing protein</fullName>
    </recommendedName>
</protein>
<dbReference type="PANTHER" id="PTHR30093">
    <property type="entry name" value="GENERAL SECRETION PATHWAY PROTEIN G"/>
    <property type="match status" value="1"/>
</dbReference>
<keyword evidence="3" id="KW-1185">Reference proteome</keyword>
<organism evidence="2 3">
    <name type="scientific">Novipirellula aureliae</name>
    <dbReference type="NCBI Taxonomy" id="2527966"/>
    <lineage>
        <taxon>Bacteria</taxon>
        <taxon>Pseudomonadati</taxon>
        <taxon>Planctomycetota</taxon>
        <taxon>Planctomycetia</taxon>
        <taxon>Pirellulales</taxon>
        <taxon>Pirellulaceae</taxon>
        <taxon>Novipirellula</taxon>
    </lineage>
</organism>
<evidence type="ECO:0000313" key="2">
    <source>
        <dbReference type="EMBL" id="TWU43232.1"/>
    </source>
</evidence>
<dbReference type="Proteomes" id="UP000315471">
    <property type="component" value="Unassembled WGS sequence"/>
</dbReference>
<dbReference type="EMBL" id="SJPY01000003">
    <property type="protein sequence ID" value="TWU43232.1"/>
    <property type="molecule type" value="Genomic_DNA"/>
</dbReference>
<dbReference type="InterPro" id="IPR011453">
    <property type="entry name" value="DUF1559"/>
</dbReference>
<dbReference type="RefSeq" id="WP_197171334.1">
    <property type="nucleotide sequence ID" value="NZ_SJPY01000003.1"/>
</dbReference>
<dbReference type="PANTHER" id="PTHR30093:SF2">
    <property type="entry name" value="TYPE II SECRETION SYSTEM PROTEIN H"/>
    <property type="match status" value="1"/>
</dbReference>
<accession>A0A5C6E2S5</accession>